<evidence type="ECO:0000259" key="7">
    <source>
        <dbReference type="Pfam" id="PF07504"/>
    </source>
</evidence>
<accession>A0A2W5K461</accession>
<dbReference type="InterPro" id="IPR011096">
    <property type="entry name" value="FTP_domain"/>
</dbReference>
<keyword evidence="6" id="KW-0732">Signal</keyword>
<dbReference type="Proteomes" id="UP000249046">
    <property type="component" value="Unassembled WGS sequence"/>
</dbReference>
<dbReference type="InterPro" id="IPR050728">
    <property type="entry name" value="Zinc_Metalloprotease_M4"/>
</dbReference>
<dbReference type="Pfam" id="PF07504">
    <property type="entry name" value="FTP"/>
    <property type="match status" value="1"/>
</dbReference>
<reference evidence="8 9" key="1">
    <citation type="submission" date="2017-08" db="EMBL/GenBank/DDBJ databases">
        <title>Infants hospitalized years apart are colonized by the same room-sourced microbial strains.</title>
        <authorList>
            <person name="Brooks B."/>
            <person name="Olm M.R."/>
            <person name="Firek B.A."/>
            <person name="Baker R."/>
            <person name="Thomas B.C."/>
            <person name="Morowitz M.J."/>
            <person name="Banfield J.F."/>
        </authorList>
    </citation>
    <scope>NUCLEOTIDE SEQUENCE [LARGE SCALE GENOMIC DNA]</scope>
    <source>
        <strain evidence="8">S2_005_003_R2_42</strain>
    </source>
</reference>
<dbReference type="EMBL" id="QFPO01000019">
    <property type="protein sequence ID" value="PZQ10699.1"/>
    <property type="molecule type" value="Genomic_DNA"/>
</dbReference>
<evidence type="ECO:0000256" key="1">
    <source>
        <dbReference type="ARBA" id="ARBA00022670"/>
    </source>
</evidence>
<comment type="caution">
    <text evidence="8">The sequence shown here is derived from an EMBL/GenBank/DDBJ whole genome shotgun (WGS) entry which is preliminary data.</text>
</comment>
<evidence type="ECO:0000313" key="8">
    <source>
        <dbReference type="EMBL" id="PZQ10699.1"/>
    </source>
</evidence>
<dbReference type="GO" id="GO:0046872">
    <property type="term" value="F:metal ion binding"/>
    <property type="evidence" value="ECO:0007669"/>
    <property type="project" value="UniProtKB-KW"/>
</dbReference>
<keyword evidence="1" id="KW-0645">Protease</keyword>
<keyword evidence="4" id="KW-0862">Zinc</keyword>
<dbReference type="GO" id="GO:0006508">
    <property type="term" value="P:proteolysis"/>
    <property type="evidence" value="ECO:0007669"/>
    <property type="project" value="UniProtKB-KW"/>
</dbReference>
<gene>
    <name evidence="8" type="ORF">DI564_15365</name>
</gene>
<keyword evidence="5" id="KW-0482">Metalloprotease</keyword>
<proteinExistence type="predicted"/>
<dbReference type="PANTHER" id="PTHR33794">
    <property type="entry name" value="BACILLOLYSIN"/>
    <property type="match status" value="1"/>
</dbReference>
<name>A0A2W5K461_9GAMM</name>
<dbReference type="AlphaFoldDB" id="A0A2W5K461"/>
<keyword evidence="3" id="KW-0378">Hydrolase</keyword>
<evidence type="ECO:0000256" key="5">
    <source>
        <dbReference type="ARBA" id="ARBA00023049"/>
    </source>
</evidence>
<sequence length="581" mass="62642">MNRTTRALRPLTLSIILACAAGYVQAQPYIPAQNAALTRGVVAAERPADREDGQYLSDGAALSIHTPRYTAQRAAPEQMAREYLAARHGVLGLQQNELDTLVTHEVRQGDDFSVVRFNQTAQGLPVYDSWLAVSVTPAGKVIFVSNGTQRGLQTVDTVSRRSGADAMSIARDYLGIAADARILFEDAREVVYRAPTGTHRVWQTTVQAVGLDGAWEVLVDAQTGEILRAEDTNAYADGTAMVFYPDPLSYTRSTYGSAGYVDGSDADTTQLTAARHAVTLRDLTFSGGVHSLVGTYASCLDWAPPSAGDCVTQASSDFNFTRAQDAFEGVNTYYHIDTYMRYVNQTLGITAVPNPSNTAVVFDPHGFSGQDNSSYTPATRRLQFGEGGVDDAEDADVIVHELGHGLHHWLAGVISQTEGLSEGVGDYFAHSYSADFPGQWTPADAQYYWMFSWDGHNPFWSGRVVNWQLNRTYPGNIGSGIHAQGQYWASCNFYARELIGGQAMDRAHARGLSMTTGSGVNQKTAAQAVINAAAAMGYTADQVNQIGFAFNSGNAGGARGCTYGVTVPEVADDTIFESGFE</sequence>
<protein>
    <submittedName>
        <fullName evidence="8">Peptidase</fullName>
    </submittedName>
</protein>
<evidence type="ECO:0000256" key="6">
    <source>
        <dbReference type="SAM" id="SignalP"/>
    </source>
</evidence>
<evidence type="ECO:0000256" key="2">
    <source>
        <dbReference type="ARBA" id="ARBA00022723"/>
    </source>
</evidence>
<keyword evidence="2" id="KW-0479">Metal-binding</keyword>
<evidence type="ECO:0000256" key="4">
    <source>
        <dbReference type="ARBA" id="ARBA00022833"/>
    </source>
</evidence>
<feature type="domain" description="FTP" evidence="7">
    <location>
        <begin position="112"/>
        <end position="146"/>
    </location>
</feature>
<dbReference type="PANTHER" id="PTHR33794:SF1">
    <property type="entry name" value="BACILLOLYSIN"/>
    <property type="match status" value="1"/>
</dbReference>
<dbReference type="SUPFAM" id="SSF55486">
    <property type="entry name" value="Metalloproteases ('zincins'), catalytic domain"/>
    <property type="match status" value="1"/>
</dbReference>
<organism evidence="8 9">
    <name type="scientific">Rhodanobacter denitrificans</name>
    <dbReference type="NCBI Taxonomy" id="666685"/>
    <lineage>
        <taxon>Bacteria</taxon>
        <taxon>Pseudomonadati</taxon>
        <taxon>Pseudomonadota</taxon>
        <taxon>Gammaproteobacteria</taxon>
        <taxon>Lysobacterales</taxon>
        <taxon>Rhodanobacteraceae</taxon>
        <taxon>Rhodanobacter</taxon>
    </lineage>
</organism>
<evidence type="ECO:0000313" key="9">
    <source>
        <dbReference type="Proteomes" id="UP000249046"/>
    </source>
</evidence>
<dbReference type="GO" id="GO:0008237">
    <property type="term" value="F:metallopeptidase activity"/>
    <property type="evidence" value="ECO:0007669"/>
    <property type="project" value="UniProtKB-KW"/>
</dbReference>
<evidence type="ECO:0000256" key="3">
    <source>
        <dbReference type="ARBA" id="ARBA00022801"/>
    </source>
</evidence>
<feature type="signal peptide" evidence="6">
    <location>
        <begin position="1"/>
        <end position="26"/>
    </location>
</feature>
<feature type="chain" id="PRO_5015978559" evidence="6">
    <location>
        <begin position="27"/>
        <end position="581"/>
    </location>
</feature>